<dbReference type="EMBL" id="FNEE01000001">
    <property type="protein sequence ID" value="SDI04209.1"/>
    <property type="molecule type" value="Genomic_DNA"/>
</dbReference>
<dbReference type="RefSeq" id="WP_091589846.1">
    <property type="nucleotide sequence ID" value="NZ_CP183375.1"/>
</dbReference>
<dbReference type="AlphaFoldDB" id="A0A1G8HC73"/>
<protein>
    <submittedName>
        <fullName evidence="2">Antitoxin VapB</fullName>
    </submittedName>
</protein>
<proteinExistence type="predicted"/>
<organism evidence="2 3">
    <name type="scientific">Mesorhizobium muleiense</name>
    <dbReference type="NCBI Taxonomy" id="1004279"/>
    <lineage>
        <taxon>Bacteria</taxon>
        <taxon>Pseudomonadati</taxon>
        <taxon>Pseudomonadota</taxon>
        <taxon>Alphaproteobacteria</taxon>
        <taxon>Hyphomicrobiales</taxon>
        <taxon>Phyllobacteriaceae</taxon>
        <taxon>Mesorhizobium</taxon>
    </lineage>
</organism>
<name>A0A1G8HC73_9HYPH</name>
<dbReference type="Pfam" id="PF07704">
    <property type="entry name" value="PSK_trans_fac"/>
    <property type="match status" value="1"/>
</dbReference>
<evidence type="ECO:0000313" key="2">
    <source>
        <dbReference type="EMBL" id="SDI04209.1"/>
    </source>
</evidence>
<reference evidence="3" key="1">
    <citation type="submission" date="2016-10" db="EMBL/GenBank/DDBJ databases">
        <authorList>
            <person name="Varghese N."/>
            <person name="Submissions S."/>
        </authorList>
    </citation>
    <scope>NUCLEOTIDE SEQUENCE [LARGE SCALE GENOMIC DNA]</scope>
    <source>
        <strain evidence="3">CGMCC 1.11022</strain>
    </source>
</reference>
<accession>A0A1G8HC73</accession>
<feature type="coiled-coil region" evidence="1">
    <location>
        <begin position="23"/>
        <end position="50"/>
    </location>
</feature>
<evidence type="ECO:0000313" key="3">
    <source>
        <dbReference type="Proteomes" id="UP000198894"/>
    </source>
</evidence>
<evidence type="ECO:0000256" key="1">
    <source>
        <dbReference type="SAM" id="Coils"/>
    </source>
</evidence>
<keyword evidence="3" id="KW-1185">Reference proteome</keyword>
<keyword evidence="1" id="KW-0175">Coiled coil</keyword>
<dbReference type="Proteomes" id="UP000198894">
    <property type="component" value="Unassembled WGS sequence"/>
</dbReference>
<sequence>MPLNIRSEEVNALAEKLAARTRLNKTAAVKLALENELRRAEEAIPLWERLKPLRAKIAAYPDTGLAADRAFFDDLSGDY</sequence>
<dbReference type="InterPro" id="IPR011660">
    <property type="entry name" value="VapB-like"/>
</dbReference>
<gene>
    <name evidence="2" type="ORF">SAMN05428953_10115</name>
</gene>